<evidence type="ECO:0000313" key="8">
    <source>
        <dbReference type="EMBL" id="HIT99849.1"/>
    </source>
</evidence>
<keyword evidence="4 6" id="KW-0274">FAD</keyword>
<comment type="similarity">
    <text evidence="1">Belongs to the ETF alpha-subunit/FixB family.</text>
</comment>
<dbReference type="Pfam" id="PF00766">
    <property type="entry name" value="ETF_alpha"/>
    <property type="match status" value="1"/>
</dbReference>
<dbReference type="InterPro" id="IPR018206">
    <property type="entry name" value="ETF_asu_C_CS"/>
</dbReference>
<dbReference type="PIRSF" id="PIRSF000089">
    <property type="entry name" value="Electra_flavoP_a"/>
    <property type="match status" value="1"/>
</dbReference>
<feature type="domain" description="Electron transfer flavoprotein alpha/beta-subunit N-terminal" evidence="7">
    <location>
        <begin position="5"/>
        <end position="218"/>
    </location>
</feature>
<evidence type="ECO:0000259" key="7">
    <source>
        <dbReference type="SMART" id="SM00893"/>
    </source>
</evidence>
<dbReference type="GO" id="GO:0050660">
    <property type="term" value="F:flavin adenine dinucleotide binding"/>
    <property type="evidence" value="ECO:0007669"/>
    <property type="project" value="InterPro"/>
</dbReference>
<dbReference type="SUPFAM" id="SSF52402">
    <property type="entry name" value="Adenine nucleotide alpha hydrolases-like"/>
    <property type="match status" value="1"/>
</dbReference>
<keyword evidence="2" id="KW-0813">Transport</keyword>
<dbReference type="Pfam" id="PF01012">
    <property type="entry name" value="ETF"/>
    <property type="match status" value="1"/>
</dbReference>
<protein>
    <submittedName>
        <fullName evidence="8">Electron transfer flavoprotein subunit alpha/FixB family protein</fullName>
    </submittedName>
</protein>
<dbReference type="SUPFAM" id="SSF52467">
    <property type="entry name" value="DHS-like NAD/FAD-binding domain"/>
    <property type="match status" value="1"/>
</dbReference>
<feature type="binding site" evidence="6">
    <location>
        <begin position="281"/>
        <end position="285"/>
    </location>
    <ligand>
        <name>FAD</name>
        <dbReference type="ChEBI" id="CHEBI:57692"/>
    </ligand>
</feature>
<sequence>MSKDIYVVAEQRDGNIAKVTLELLGEATKLAEDLGEKVIGVLMGDKIKDKAQEMIEAGAEKVIVIEDEMLGEYVTEPYTKALTALIKEYDPNIVLFGASSIGRDLAPRVAARIHTGLTADCTHLDIDMEKYFEFLRATSTADTASIERKLGMEDKTLKMTRPAFGGNVMATIRCADHRPQMATVRPGVMKVLEPEVGKKGEVEEFKVELTAEDMNVEIKEVLKETKKAVDITEAKVLVSGGRGIGSADFYNELQKVADLLGGEISSSRANVDAGWIAKDRQVGQTGKTVRPELYMACGISGAIQHIAGMENSECVIAINKNDTAAIFDVADLGIVGDVKVIIPKLIDALTKYKAEHSA</sequence>
<dbReference type="Gene3D" id="3.40.50.620">
    <property type="entry name" value="HUPs"/>
    <property type="match status" value="1"/>
</dbReference>
<comment type="cofactor">
    <cofactor evidence="6">
        <name>FAD</name>
        <dbReference type="ChEBI" id="CHEBI:57692"/>
    </cofactor>
    <text evidence="6">Binds 1 FAD per dimer.</text>
</comment>
<dbReference type="Gene3D" id="3.40.50.1220">
    <property type="entry name" value="TPP-binding domain"/>
    <property type="match status" value="1"/>
</dbReference>
<keyword evidence="5" id="KW-0249">Electron transport</keyword>
<dbReference type="PROSITE" id="PS00696">
    <property type="entry name" value="ETF_ALPHA"/>
    <property type="match status" value="1"/>
</dbReference>
<evidence type="ECO:0000256" key="2">
    <source>
        <dbReference type="ARBA" id="ARBA00022448"/>
    </source>
</evidence>
<dbReference type="InterPro" id="IPR014731">
    <property type="entry name" value="ETF_asu_C"/>
</dbReference>
<dbReference type="InterPro" id="IPR029035">
    <property type="entry name" value="DHS-like_NAD/FAD-binding_dom"/>
</dbReference>
<name>A0A9D1HDY7_9FIRM</name>
<dbReference type="InterPro" id="IPR014729">
    <property type="entry name" value="Rossmann-like_a/b/a_fold"/>
</dbReference>
<proteinExistence type="inferred from homology"/>
<evidence type="ECO:0000256" key="1">
    <source>
        <dbReference type="ARBA" id="ARBA00005817"/>
    </source>
</evidence>
<reference evidence="8" key="2">
    <citation type="journal article" date="2021" name="PeerJ">
        <title>Extensive microbial diversity within the chicken gut microbiome revealed by metagenomics and culture.</title>
        <authorList>
            <person name="Gilroy R."/>
            <person name="Ravi A."/>
            <person name="Getino M."/>
            <person name="Pursley I."/>
            <person name="Horton D.L."/>
            <person name="Alikhan N.F."/>
            <person name="Baker D."/>
            <person name="Gharbi K."/>
            <person name="Hall N."/>
            <person name="Watson M."/>
            <person name="Adriaenssens E.M."/>
            <person name="Foster-Nyarko E."/>
            <person name="Jarju S."/>
            <person name="Secka A."/>
            <person name="Antonio M."/>
            <person name="Oren A."/>
            <person name="Chaudhuri R.R."/>
            <person name="La Ragione R."/>
            <person name="Hildebrand F."/>
            <person name="Pallen M.J."/>
        </authorList>
    </citation>
    <scope>NUCLEOTIDE SEQUENCE</scope>
    <source>
        <strain evidence="8">CHK176-22527</strain>
    </source>
</reference>
<evidence type="ECO:0000256" key="3">
    <source>
        <dbReference type="ARBA" id="ARBA00022630"/>
    </source>
</evidence>
<dbReference type="InterPro" id="IPR001308">
    <property type="entry name" value="ETF_a/FixB"/>
</dbReference>
<gene>
    <name evidence="8" type="ORF">IAD12_06315</name>
</gene>
<dbReference type="InterPro" id="IPR033947">
    <property type="entry name" value="ETF_alpha_N"/>
</dbReference>
<feature type="binding site" evidence="6">
    <location>
        <position position="242"/>
    </location>
    <ligand>
        <name>FAD</name>
        <dbReference type="ChEBI" id="CHEBI:57692"/>
    </ligand>
</feature>
<dbReference type="PANTHER" id="PTHR43153:SF1">
    <property type="entry name" value="ELECTRON TRANSFER FLAVOPROTEIN SUBUNIT ALPHA, MITOCHONDRIAL"/>
    <property type="match status" value="1"/>
</dbReference>
<feature type="binding site" evidence="6">
    <location>
        <begin position="298"/>
        <end position="305"/>
    </location>
    <ligand>
        <name>FAD</name>
        <dbReference type="ChEBI" id="CHEBI:57692"/>
    </ligand>
</feature>
<dbReference type="PANTHER" id="PTHR43153">
    <property type="entry name" value="ELECTRON TRANSFER FLAVOPROTEIN ALPHA"/>
    <property type="match status" value="1"/>
</dbReference>
<dbReference type="InterPro" id="IPR014730">
    <property type="entry name" value="ETF_a/b_N"/>
</dbReference>
<comment type="caution">
    <text evidence="8">The sequence shown here is derived from an EMBL/GenBank/DDBJ whole genome shotgun (WGS) entry which is preliminary data.</text>
</comment>
<dbReference type="GO" id="GO:0033539">
    <property type="term" value="P:fatty acid beta-oxidation using acyl-CoA dehydrogenase"/>
    <property type="evidence" value="ECO:0007669"/>
    <property type="project" value="TreeGrafter"/>
</dbReference>
<keyword evidence="3" id="KW-0285">Flavoprotein</keyword>
<dbReference type="CDD" id="cd01715">
    <property type="entry name" value="ETF_alpha"/>
    <property type="match status" value="1"/>
</dbReference>
<dbReference type="SMART" id="SM00893">
    <property type="entry name" value="ETF"/>
    <property type="match status" value="1"/>
</dbReference>
<evidence type="ECO:0000313" key="9">
    <source>
        <dbReference type="Proteomes" id="UP000824159"/>
    </source>
</evidence>
<dbReference type="EMBL" id="DVLX01000080">
    <property type="protein sequence ID" value="HIT99849.1"/>
    <property type="molecule type" value="Genomic_DNA"/>
</dbReference>
<dbReference type="Proteomes" id="UP000824159">
    <property type="component" value="Unassembled WGS sequence"/>
</dbReference>
<evidence type="ECO:0000256" key="6">
    <source>
        <dbReference type="PIRSR" id="PIRSR000089-1"/>
    </source>
</evidence>
<feature type="binding site" evidence="6">
    <location>
        <begin position="267"/>
        <end position="268"/>
    </location>
    <ligand>
        <name>FAD</name>
        <dbReference type="ChEBI" id="CHEBI:57692"/>
    </ligand>
</feature>
<organism evidence="8 9">
    <name type="scientific">Candidatus Allocopromorpha excrementavium</name>
    <dbReference type="NCBI Taxonomy" id="2840741"/>
    <lineage>
        <taxon>Bacteria</taxon>
        <taxon>Bacillati</taxon>
        <taxon>Bacillota</taxon>
        <taxon>Clostridia</taxon>
        <taxon>Eubacteriales</taxon>
        <taxon>Eubacteriaceae</taxon>
        <taxon>Eubacteriaceae incertae sedis</taxon>
        <taxon>Candidatus Allocopromorpha</taxon>
    </lineage>
</organism>
<evidence type="ECO:0000256" key="5">
    <source>
        <dbReference type="ARBA" id="ARBA00022982"/>
    </source>
</evidence>
<feature type="binding site" evidence="6">
    <location>
        <position position="319"/>
    </location>
    <ligand>
        <name>FAD</name>
        <dbReference type="ChEBI" id="CHEBI:57692"/>
    </ligand>
</feature>
<reference evidence="8" key="1">
    <citation type="submission" date="2020-10" db="EMBL/GenBank/DDBJ databases">
        <authorList>
            <person name="Gilroy R."/>
        </authorList>
    </citation>
    <scope>NUCLEOTIDE SEQUENCE</scope>
    <source>
        <strain evidence="8">CHK176-22527</strain>
    </source>
</reference>
<accession>A0A9D1HDY7</accession>
<evidence type="ECO:0000256" key="4">
    <source>
        <dbReference type="ARBA" id="ARBA00022827"/>
    </source>
</evidence>
<dbReference type="AlphaFoldDB" id="A0A9D1HDY7"/>
<dbReference type="GO" id="GO:0009055">
    <property type="term" value="F:electron transfer activity"/>
    <property type="evidence" value="ECO:0007669"/>
    <property type="project" value="InterPro"/>
</dbReference>